<comment type="caution">
    <text evidence="8">The sequence shown here is derived from an EMBL/GenBank/DDBJ whole genome shotgun (WGS) entry which is preliminary data.</text>
</comment>
<dbReference type="AlphaFoldDB" id="A0A8J3DXL9"/>
<keyword evidence="6 8" id="KW-0482">Metalloprotease</keyword>
<organism evidence="8 9">
    <name type="scientific">Agaricicola taiwanensis</name>
    <dbReference type="NCBI Taxonomy" id="591372"/>
    <lineage>
        <taxon>Bacteria</taxon>
        <taxon>Pseudomonadati</taxon>
        <taxon>Pseudomonadota</taxon>
        <taxon>Alphaproteobacteria</taxon>
        <taxon>Rhodobacterales</taxon>
        <taxon>Paracoccaceae</taxon>
        <taxon>Agaricicola</taxon>
    </lineage>
</organism>
<dbReference type="GO" id="GO:0004222">
    <property type="term" value="F:metalloendopeptidase activity"/>
    <property type="evidence" value="ECO:0007669"/>
    <property type="project" value="InterPro"/>
</dbReference>
<dbReference type="Pfam" id="PF01476">
    <property type="entry name" value="LysM"/>
    <property type="match status" value="1"/>
</dbReference>
<dbReference type="Pfam" id="PF01435">
    <property type="entry name" value="Peptidase_M48"/>
    <property type="match status" value="1"/>
</dbReference>
<sequence length="510" mass="54298">MTFVLQTFGGDRLIREPAPRRSTHSRGPVALLRSAGTALGLGLAVSACSVIGTSEPPTAASSVPSSVPRVVGAQTPAQREHARILASYGGAYQDPALDELLAGVAKKLAAQSARPDIGYRVTVLNTPSINAFALPSGDLYITRGVVALANDTSEVAAVLAHEMAHVAARHAFERADRERQAQLVSRVVSGVLNDPEASALALAKSKLALARFSRVQELEADQLGIRTLAKTGYDPYAAGRFLGSMARAANLRARMGANGETPDFLSTHPSTPERVQLAVQGARHIAPPNPEARDKDAFLAAINGIVYGDDPRQGLVRGRRFVHPVLGFTLTAPEGFVLENTSEALVGVGPGGYAMRLDAEKVSKLGTPQEALEKGVVEGTEVSDIEPAQIGGMPAALGVARGRDWTFRVAAIQLDDDIYRLVFAARELTPETDARFREAIQSFRRLTSEEVISTRPQRLSVITVKPGESIESIAARMPFSDRAVERLLVLNGMEPGAQLTAGQKMKTVVE</sequence>
<evidence type="ECO:0000256" key="6">
    <source>
        <dbReference type="ARBA" id="ARBA00023049"/>
    </source>
</evidence>
<dbReference type="InterPro" id="IPR018392">
    <property type="entry name" value="LysM"/>
</dbReference>
<dbReference type="Gene3D" id="3.30.2010.10">
    <property type="entry name" value="Metalloproteases ('zincins'), catalytic domain"/>
    <property type="match status" value="1"/>
</dbReference>
<keyword evidence="3" id="KW-0479">Metal-binding</keyword>
<gene>
    <name evidence="8" type="ORF">GCM10007276_31090</name>
</gene>
<evidence type="ECO:0000313" key="8">
    <source>
        <dbReference type="EMBL" id="GGE51809.1"/>
    </source>
</evidence>
<dbReference type="GO" id="GO:0051603">
    <property type="term" value="P:proteolysis involved in protein catabolic process"/>
    <property type="evidence" value="ECO:0007669"/>
    <property type="project" value="TreeGrafter"/>
</dbReference>
<dbReference type="InterPro" id="IPR051156">
    <property type="entry name" value="Mito/Outer_Membr_Metalloprot"/>
</dbReference>
<evidence type="ECO:0000256" key="3">
    <source>
        <dbReference type="ARBA" id="ARBA00022723"/>
    </source>
</evidence>
<accession>A0A8J3DXL9</accession>
<dbReference type="RefSeq" id="WP_188410743.1">
    <property type="nucleotide sequence ID" value="NZ_BMCP01000005.1"/>
</dbReference>
<reference evidence="8" key="2">
    <citation type="submission" date="2020-09" db="EMBL/GenBank/DDBJ databases">
        <authorList>
            <person name="Sun Q."/>
            <person name="Sedlacek I."/>
        </authorList>
    </citation>
    <scope>NUCLEOTIDE SEQUENCE</scope>
    <source>
        <strain evidence="8">CCM 7684</strain>
    </source>
</reference>
<keyword evidence="9" id="KW-1185">Reference proteome</keyword>
<dbReference type="PANTHER" id="PTHR22726:SF1">
    <property type="entry name" value="METALLOENDOPEPTIDASE OMA1, MITOCHONDRIAL"/>
    <property type="match status" value="1"/>
</dbReference>
<dbReference type="EMBL" id="BMCP01000005">
    <property type="protein sequence ID" value="GGE51809.1"/>
    <property type="molecule type" value="Genomic_DNA"/>
</dbReference>
<evidence type="ECO:0000313" key="9">
    <source>
        <dbReference type="Proteomes" id="UP000602745"/>
    </source>
</evidence>
<keyword evidence="2" id="KW-0645">Protease</keyword>
<evidence type="ECO:0000256" key="2">
    <source>
        <dbReference type="ARBA" id="ARBA00022670"/>
    </source>
</evidence>
<dbReference type="CDD" id="cd07324">
    <property type="entry name" value="M48C_Oma1-like"/>
    <property type="match status" value="1"/>
</dbReference>
<keyword evidence="4" id="KW-0378">Hydrolase</keyword>
<reference evidence="8" key="1">
    <citation type="journal article" date="2014" name="Int. J. Syst. Evol. Microbiol.">
        <title>Complete genome sequence of Corynebacterium casei LMG S-19264T (=DSM 44701T), isolated from a smear-ripened cheese.</title>
        <authorList>
            <consortium name="US DOE Joint Genome Institute (JGI-PGF)"/>
            <person name="Walter F."/>
            <person name="Albersmeier A."/>
            <person name="Kalinowski J."/>
            <person name="Ruckert C."/>
        </authorList>
    </citation>
    <scope>NUCLEOTIDE SEQUENCE</scope>
    <source>
        <strain evidence="8">CCM 7684</strain>
    </source>
</reference>
<name>A0A8J3DXL9_9RHOB</name>
<keyword evidence="5" id="KW-0862">Zinc</keyword>
<dbReference type="CDD" id="cd00118">
    <property type="entry name" value="LysM"/>
    <property type="match status" value="1"/>
</dbReference>
<evidence type="ECO:0000256" key="4">
    <source>
        <dbReference type="ARBA" id="ARBA00022801"/>
    </source>
</evidence>
<dbReference type="Proteomes" id="UP000602745">
    <property type="component" value="Unassembled WGS sequence"/>
</dbReference>
<dbReference type="GO" id="GO:0046872">
    <property type="term" value="F:metal ion binding"/>
    <property type="evidence" value="ECO:0007669"/>
    <property type="project" value="UniProtKB-KW"/>
</dbReference>
<comment type="cofactor">
    <cofactor evidence="1">
        <name>Zn(2+)</name>
        <dbReference type="ChEBI" id="CHEBI:29105"/>
    </cofactor>
</comment>
<dbReference type="GO" id="GO:0016020">
    <property type="term" value="C:membrane"/>
    <property type="evidence" value="ECO:0007669"/>
    <property type="project" value="TreeGrafter"/>
</dbReference>
<feature type="domain" description="LysM" evidence="7">
    <location>
        <begin position="460"/>
        <end position="507"/>
    </location>
</feature>
<dbReference type="PROSITE" id="PS51782">
    <property type="entry name" value="LYSM"/>
    <property type="match status" value="1"/>
</dbReference>
<protein>
    <submittedName>
        <fullName evidence="8">Metalloprotease</fullName>
    </submittedName>
</protein>
<proteinExistence type="predicted"/>
<dbReference type="PANTHER" id="PTHR22726">
    <property type="entry name" value="METALLOENDOPEPTIDASE OMA1"/>
    <property type="match status" value="1"/>
</dbReference>
<evidence type="ECO:0000256" key="1">
    <source>
        <dbReference type="ARBA" id="ARBA00001947"/>
    </source>
</evidence>
<dbReference type="InterPro" id="IPR001915">
    <property type="entry name" value="Peptidase_M48"/>
</dbReference>
<evidence type="ECO:0000259" key="7">
    <source>
        <dbReference type="PROSITE" id="PS51782"/>
    </source>
</evidence>
<evidence type="ECO:0000256" key="5">
    <source>
        <dbReference type="ARBA" id="ARBA00022833"/>
    </source>
</evidence>